<sequence length="142" mass="16486">MKKSIPGWKINIEEISNGAFRVTLTDAYGRKAEIVDSATDETIEKAIGDAFDIEKQISKNWNLFLYDLCIQRLGNANVKTKEYNDKAFGSWFIESQNKRLVYDGKDSWLIFQTKSTNGWTDIEIIRKDELKYSSFVRQINML</sequence>
<organism evidence="1 2">
    <name type="scientific">Solitalea agri</name>
    <dbReference type="NCBI Taxonomy" id="2953739"/>
    <lineage>
        <taxon>Bacteria</taxon>
        <taxon>Pseudomonadati</taxon>
        <taxon>Bacteroidota</taxon>
        <taxon>Sphingobacteriia</taxon>
        <taxon>Sphingobacteriales</taxon>
        <taxon>Sphingobacteriaceae</taxon>
        <taxon>Solitalea</taxon>
    </lineage>
</organism>
<evidence type="ECO:0000313" key="2">
    <source>
        <dbReference type="Proteomes" id="UP001155182"/>
    </source>
</evidence>
<evidence type="ECO:0000313" key="1">
    <source>
        <dbReference type="EMBL" id="MCO4293927.1"/>
    </source>
</evidence>
<protein>
    <submittedName>
        <fullName evidence="1">Uncharacterized protein</fullName>
    </submittedName>
</protein>
<name>A0A9X2F388_9SPHI</name>
<dbReference type="Proteomes" id="UP001155182">
    <property type="component" value="Unassembled WGS sequence"/>
</dbReference>
<gene>
    <name evidence="1" type="ORF">NF867_13765</name>
</gene>
<comment type="caution">
    <text evidence="1">The sequence shown here is derived from an EMBL/GenBank/DDBJ whole genome shotgun (WGS) entry which is preliminary data.</text>
</comment>
<dbReference type="AlphaFoldDB" id="A0A9X2F388"/>
<proteinExistence type="predicted"/>
<reference evidence="1" key="1">
    <citation type="submission" date="2022-06" db="EMBL/GenBank/DDBJ databases">
        <title>Solitalea sp. MAHUQ-68 isolated from rhizospheric soil.</title>
        <authorList>
            <person name="Huq M.A."/>
        </authorList>
    </citation>
    <scope>NUCLEOTIDE SEQUENCE</scope>
    <source>
        <strain evidence="1">MAHUQ-68</strain>
    </source>
</reference>
<accession>A0A9X2F388</accession>
<dbReference type="EMBL" id="JAMWYS010000047">
    <property type="protein sequence ID" value="MCO4293927.1"/>
    <property type="molecule type" value="Genomic_DNA"/>
</dbReference>
<dbReference type="RefSeq" id="WP_252588642.1">
    <property type="nucleotide sequence ID" value="NZ_JAMWYS010000047.1"/>
</dbReference>
<keyword evidence="2" id="KW-1185">Reference proteome</keyword>